<evidence type="ECO:0000256" key="1">
    <source>
        <dbReference type="ARBA" id="ARBA00004651"/>
    </source>
</evidence>
<evidence type="ECO:0000256" key="9">
    <source>
        <dbReference type="SAM" id="Phobius"/>
    </source>
</evidence>
<evidence type="ECO:0000256" key="6">
    <source>
        <dbReference type="ARBA" id="ARBA00022692"/>
    </source>
</evidence>
<dbReference type="PANTHER" id="PTHR34308:SF1">
    <property type="entry name" value="COBALAMIN BIOSYNTHESIS PROTEIN CBIB"/>
    <property type="match status" value="1"/>
</dbReference>
<feature type="transmembrane region" description="Helical" evidence="9">
    <location>
        <begin position="72"/>
        <end position="105"/>
    </location>
</feature>
<keyword evidence="11" id="KW-1185">Reference proteome</keyword>
<feature type="transmembrane region" description="Helical" evidence="9">
    <location>
        <begin position="6"/>
        <end position="27"/>
    </location>
</feature>
<dbReference type="Pfam" id="PF03186">
    <property type="entry name" value="CobD_Cbib"/>
    <property type="match status" value="1"/>
</dbReference>
<evidence type="ECO:0000313" key="11">
    <source>
        <dbReference type="Proteomes" id="UP001253545"/>
    </source>
</evidence>
<comment type="similarity">
    <text evidence="3">Belongs to the CobD/CbiB family.</text>
</comment>
<keyword evidence="5" id="KW-0169">Cobalamin biosynthesis</keyword>
<dbReference type="PANTHER" id="PTHR34308">
    <property type="entry name" value="COBALAMIN BIOSYNTHESIS PROTEIN CBIB"/>
    <property type="match status" value="1"/>
</dbReference>
<evidence type="ECO:0000256" key="8">
    <source>
        <dbReference type="ARBA" id="ARBA00023136"/>
    </source>
</evidence>
<dbReference type="EMBL" id="JAVRHX010000004">
    <property type="protein sequence ID" value="MDT0596007.1"/>
    <property type="molecule type" value="Genomic_DNA"/>
</dbReference>
<keyword evidence="8 9" id="KW-0472">Membrane</keyword>
<evidence type="ECO:0000256" key="5">
    <source>
        <dbReference type="ARBA" id="ARBA00022573"/>
    </source>
</evidence>
<proteinExistence type="inferred from homology"/>
<comment type="pathway">
    <text evidence="2">Cofactor biosynthesis; adenosylcobalamin biosynthesis.</text>
</comment>
<organism evidence="10 11">
    <name type="scientific">Glaciecola petra</name>
    <dbReference type="NCBI Taxonomy" id="3075602"/>
    <lineage>
        <taxon>Bacteria</taxon>
        <taxon>Pseudomonadati</taxon>
        <taxon>Pseudomonadota</taxon>
        <taxon>Gammaproteobacteria</taxon>
        <taxon>Alteromonadales</taxon>
        <taxon>Alteromonadaceae</taxon>
        <taxon>Glaciecola</taxon>
    </lineage>
</organism>
<name>A0ABU2ZTN9_9ALTE</name>
<reference evidence="10 11" key="1">
    <citation type="submission" date="2023-09" db="EMBL/GenBank/DDBJ databases">
        <authorList>
            <person name="Rey-Velasco X."/>
        </authorList>
    </citation>
    <scope>NUCLEOTIDE SEQUENCE [LARGE SCALE GENOMIC DNA]</scope>
    <source>
        <strain evidence="10 11">P117</strain>
    </source>
</reference>
<evidence type="ECO:0000256" key="2">
    <source>
        <dbReference type="ARBA" id="ARBA00004953"/>
    </source>
</evidence>
<keyword evidence="6 9" id="KW-0812">Transmembrane</keyword>
<protein>
    <submittedName>
        <fullName evidence="10">Cobalamin biosynthesis protein</fullName>
    </submittedName>
</protein>
<evidence type="ECO:0000256" key="3">
    <source>
        <dbReference type="ARBA" id="ARBA00006263"/>
    </source>
</evidence>
<accession>A0ABU2ZTN9</accession>
<dbReference type="RefSeq" id="WP_311369520.1">
    <property type="nucleotide sequence ID" value="NZ_JAVRHX010000004.1"/>
</dbReference>
<feature type="transmembrane region" description="Helical" evidence="9">
    <location>
        <begin position="163"/>
        <end position="183"/>
    </location>
</feature>
<evidence type="ECO:0000256" key="7">
    <source>
        <dbReference type="ARBA" id="ARBA00022989"/>
    </source>
</evidence>
<dbReference type="InterPro" id="IPR004485">
    <property type="entry name" value="Cobalamin_biosynth_CobD/CbiB"/>
</dbReference>
<gene>
    <name evidence="10" type="ORF">RM552_14220</name>
</gene>
<feature type="transmembrane region" description="Helical" evidence="9">
    <location>
        <begin position="304"/>
        <end position="321"/>
    </location>
</feature>
<evidence type="ECO:0000256" key="4">
    <source>
        <dbReference type="ARBA" id="ARBA00022475"/>
    </source>
</evidence>
<keyword evidence="4" id="KW-1003">Cell membrane</keyword>
<comment type="subcellular location">
    <subcellularLocation>
        <location evidence="1">Cell membrane</location>
        <topology evidence="1">Multi-pass membrane protein</topology>
    </subcellularLocation>
</comment>
<comment type="caution">
    <text evidence="10">The sequence shown here is derived from an EMBL/GenBank/DDBJ whole genome shotgun (WGS) entry which is preliminary data.</text>
</comment>
<keyword evidence="7 9" id="KW-1133">Transmembrane helix</keyword>
<dbReference type="Proteomes" id="UP001253545">
    <property type="component" value="Unassembled WGS sequence"/>
</dbReference>
<evidence type="ECO:0000313" key="10">
    <source>
        <dbReference type="EMBL" id="MDT0596007.1"/>
    </source>
</evidence>
<sequence length="322" mass="36605">MNLSDFNYLAMLSELSTIWVLLAALVLDKYVPIPSSINPLDLFNLLSVRMTTKVLKSTHTPKQQSIAGFSAHLILVLPFVTIVAALYLLAGLPWLLNIILLWLSLQFNSDRHIFLSASSALSQDKLTLARELSQQKLRRETKLLSKMGLSKALVEGLFARYQYQYVSVIFCFLLLGPLAAFAYRLSFTCSQSWNGKHTAFNHFSRFTQISCRTIQCLPSLLSNMLFCLLFSPTSFVKDYANIKTWRQSILCPAEVMRQTLRLIINKNTGGPIFYDNQKISRQRYIALSQLEPEPMDVNKLQNKLNIHLLIIVLFGAVCVYLV</sequence>